<dbReference type="PRINTS" id="PR00604">
    <property type="entry name" value="CYTCHRMECIAB"/>
</dbReference>
<dbReference type="GO" id="GO:0046872">
    <property type="term" value="F:metal ion binding"/>
    <property type="evidence" value="ECO:0007669"/>
    <property type="project" value="UniProtKB-KW"/>
</dbReference>
<feature type="chain" id="PRO_5022207190" evidence="7">
    <location>
        <begin position="25"/>
        <end position="155"/>
    </location>
</feature>
<dbReference type="GO" id="GO:0020037">
    <property type="term" value="F:heme binding"/>
    <property type="evidence" value="ECO:0007669"/>
    <property type="project" value="InterPro"/>
</dbReference>
<keyword evidence="3 6" id="KW-0479">Metal-binding</keyword>
<evidence type="ECO:0000256" key="6">
    <source>
        <dbReference type="PROSITE-ProRule" id="PRU00433"/>
    </source>
</evidence>
<evidence type="ECO:0000256" key="3">
    <source>
        <dbReference type="ARBA" id="ARBA00022723"/>
    </source>
</evidence>
<evidence type="ECO:0000259" key="8">
    <source>
        <dbReference type="PROSITE" id="PS51007"/>
    </source>
</evidence>
<dbReference type="InterPro" id="IPR009056">
    <property type="entry name" value="Cyt_c-like_dom"/>
</dbReference>
<dbReference type="PROSITE" id="PS51257">
    <property type="entry name" value="PROKAR_LIPOPROTEIN"/>
    <property type="match status" value="1"/>
</dbReference>
<dbReference type="InterPro" id="IPR002327">
    <property type="entry name" value="Cyt_c_1A/1B"/>
</dbReference>
<gene>
    <name evidence="9" type="ORF">FHP89_20760</name>
</gene>
<comment type="caution">
    <text evidence="9">The sequence shown here is derived from an EMBL/GenBank/DDBJ whole genome shotgun (WGS) entry which is preliminary data.</text>
</comment>
<proteinExistence type="predicted"/>
<keyword evidence="7" id="KW-0732">Signal</keyword>
<dbReference type="GO" id="GO:0009055">
    <property type="term" value="F:electron transfer activity"/>
    <property type="evidence" value="ECO:0007669"/>
    <property type="project" value="InterPro"/>
</dbReference>
<evidence type="ECO:0000313" key="9">
    <source>
        <dbReference type="EMBL" id="TVO70239.1"/>
    </source>
</evidence>
<dbReference type="Gene3D" id="1.10.760.10">
    <property type="entry name" value="Cytochrome c-like domain"/>
    <property type="match status" value="1"/>
</dbReference>
<reference evidence="9 10" key="1">
    <citation type="submission" date="2019-07" db="EMBL/GenBank/DDBJ databases">
        <title>The pathways for chlorine oxyanion respiration interact through the shared metabolite chlorate.</title>
        <authorList>
            <person name="Barnum T.P."/>
            <person name="Cheng Y."/>
            <person name="Hill K.A."/>
            <person name="Lucas L.N."/>
            <person name="Carlson H.K."/>
            <person name="Coates J.D."/>
        </authorList>
    </citation>
    <scope>NUCLEOTIDE SEQUENCE [LARGE SCALE GENOMIC DNA]</scope>
    <source>
        <strain evidence="9 10">SFB-1</strain>
    </source>
</reference>
<evidence type="ECO:0000313" key="10">
    <source>
        <dbReference type="Proteomes" id="UP000318349"/>
    </source>
</evidence>
<dbReference type="EMBL" id="VMNI01000034">
    <property type="protein sequence ID" value="TVO70239.1"/>
    <property type="molecule type" value="Genomic_DNA"/>
</dbReference>
<dbReference type="PANTHER" id="PTHR11961">
    <property type="entry name" value="CYTOCHROME C"/>
    <property type="match status" value="1"/>
</dbReference>
<accession>A0A557QZG7</accession>
<dbReference type="AlphaFoldDB" id="A0A557QZG7"/>
<sequence length="155" mass="17111">MSMIKPSRILPGLALGLVVACAQAEPGPLKTYDPPLDPAFAELIRQADLEAGAAFFERKCSQCHDGFKEGGDFKGPHLWNVMGRMSAAREGFRYSPAMREVKRKWTYATLSYYLQDTETAVPGREMNFVGISDDATRANVVAYIRTLSDNPPPLP</sequence>
<dbReference type="SUPFAM" id="SSF46626">
    <property type="entry name" value="Cytochrome c"/>
    <property type="match status" value="1"/>
</dbReference>
<dbReference type="InterPro" id="IPR036909">
    <property type="entry name" value="Cyt_c-like_dom_sf"/>
</dbReference>
<feature type="domain" description="Cytochrome c" evidence="8">
    <location>
        <begin position="47"/>
        <end position="148"/>
    </location>
</feature>
<organism evidence="9 10">
    <name type="scientific">Denitromonas halophila</name>
    <dbReference type="NCBI Taxonomy" id="1629404"/>
    <lineage>
        <taxon>Bacteria</taxon>
        <taxon>Pseudomonadati</taxon>
        <taxon>Pseudomonadota</taxon>
        <taxon>Betaproteobacteria</taxon>
        <taxon>Rhodocyclales</taxon>
        <taxon>Zoogloeaceae</taxon>
        <taxon>Denitromonas</taxon>
    </lineage>
</organism>
<dbReference type="PROSITE" id="PS51007">
    <property type="entry name" value="CYTC"/>
    <property type="match status" value="1"/>
</dbReference>
<keyword evidence="2 6" id="KW-0349">Heme</keyword>
<evidence type="ECO:0000256" key="2">
    <source>
        <dbReference type="ARBA" id="ARBA00022617"/>
    </source>
</evidence>
<evidence type="ECO:0000256" key="7">
    <source>
        <dbReference type="SAM" id="SignalP"/>
    </source>
</evidence>
<dbReference type="Proteomes" id="UP000318349">
    <property type="component" value="Unassembled WGS sequence"/>
</dbReference>
<keyword evidence="4" id="KW-0249">Electron transport</keyword>
<evidence type="ECO:0000256" key="4">
    <source>
        <dbReference type="ARBA" id="ARBA00022982"/>
    </source>
</evidence>
<evidence type="ECO:0000256" key="1">
    <source>
        <dbReference type="ARBA" id="ARBA00022448"/>
    </source>
</evidence>
<feature type="signal peptide" evidence="7">
    <location>
        <begin position="1"/>
        <end position="24"/>
    </location>
</feature>
<evidence type="ECO:0000256" key="5">
    <source>
        <dbReference type="ARBA" id="ARBA00023004"/>
    </source>
</evidence>
<name>A0A557QZG7_9RHOO</name>
<keyword evidence="1" id="KW-0813">Transport</keyword>
<dbReference type="Pfam" id="PF00034">
    <property type="entry name" value="Cytochrom_C"/>
    <property type="match status" value="1"/>
</dbReference>
<keyword evidence="5 6" id="KW-0408">Iron</keyword>
<protein>
    <submittedName>
        <fullName evidence="9">C-type cytochrome</fullName>
    </submittedName>
</protein>